<sequence length="73" mass="8370">MNFNLNLKEALVQLRKDLSKASITYVDVKYSLFQQPKKYGFKDPLVSCCGYRGKDESSIQMVFVGAKAFHNFL</sequence>
<dbReference type="Gene3D" id="3.40.50.1110">
    <property type="entry name" value="SGNH hydrolase"/>
    <property type="match status" value="1"/>
</dbReference>
<protein>
    <submittedName>
        <fullName evidence="1">Uncharacterized protein</fullName>
    </submittedName>
</protein>
<gene>
    <name evidence="1" type="ORF">RIF29_16762</name>
</gene>
<evidence type="ECO:0000313" key="2">
    <source>
        <dbReference type="Proteomes" id="UP001372338"/>
    </source>
</evidence>
<dbReference type="AlphaFoldDB" id="A0AAN9FFW0"/>
<evidence type="ECO:0000313" key="1">
    <source>
        <dbReference type="EMBL" id="KAK7275642.1"/>
    </source>
</evidence>
<proteinExistence type="predicted"/>
<name>A0AAN9FFW0_CROPI</name>
<organism evidence="1 2">
    <name type="scientific">Crotalaria pallida</name>
    <name type="common">Smooth rattlebox</name>
    <name type="synonym">Crotalaria striata</name>
    <dbReference type="NCBI Taxonomy" id="3830"/>
    <lineage>
        <taxon>Eukaryota</taxon>
        <taxon>Viridiplantae</taxon>
        <taxon>Streptophyta</taxon>
        <taxon>Embryophyta</taxon>
        <taxon>Tracheophyta</taxon>
        <taxon>Spermatophyta</taxon>
        <taxon>Magnoliopsida</taxon>
        <taxon>eudicotyledons</taxon>
        <taxon>Gunneridae</taxon>
        <taxon>Pentapetalae</taxon>
        <taxon>rosids</taxon>
        <taxon>fabids</taxon>
        <taxon>Fabales</taxon>
        <taxon>Fabaceae</taxon>
        <taxon>Papilionoideae</taxon>
        <taxon>50 kb inversion clade</taxon>
        <taxon>genistoids sensu lato</taxon>
        <taxon>core genistoids</taxon>
        <taxon>Crotalarieae</taxon>
        <taxon>Crotalaria</taxon>
    </lineage>
</organism>
<comment type="caution">
    <text evidence="1">The sequence shown here is derived from an EMBL/GenBank/DDBJ whole genome shotgun (WGS) entry which is preliminary data.</text>
</comment>
<keyword evidence="2" id="KW-1185">Reference proteome</keyword>
<accession>A0AAN9FFW0</accession>
<dbReference type="Proteomes" id="UP001372338">
    <property type="component" value="Unassembled WGS sequence"/>
</dbReference>
<dbReference type="EMBL" id="JAYWIO010000003">
    <property type="protein sequence ID" value="KAK7275642.1"/>
    <property type="molecule type" value="Genomic_DNA"/>
</dbReference>
<reference evidence="1 2" key="1">
    <citation type="submission" date="2024-01" db="EMBL/GenBank/DDBJ databases">
        <title>The genomes of 5 underutilized Papilionoideae crops provide insights into root nodulation and disease resistanc.</title>
        <authorList>
            <person name="Yuan L."/>
        </authorList>
    </citation>
    <scope>NUCLEOTIDE SEQUENCE [LARGE SCALE GENOMIC DNA]</scope>
    <source>
        <strain evidence="1">ZHUSHIDOU_FW_LH</strain>
        <tissue evidence="1">Leaf</tissue>
    </source>
</reference>
<dbReference type="InterPro" id="IPR036514">
    <property type="entry name" value="SGNH_hydro_sf"/>
</dbReference>